<dbReference type="OrthoDB" id="2210039at2759"/>
<gene>
    <name evidence="1" type="primary">ABSGL_10724.1 scaffold 12033</name>
</gene>
<sequence>MDQEQHLIKTYPRSYSIRSDYEYLVYQPQRNHYTDIESPVTVVMKAHEGFVWNQDLFVSEHRLGKPYKSISRKAYQAKIQQACHSHRGGDDRVMDLELSTSDIDILP</sequence>
<dbReference type="Proteomes" id="UP000078561">
    <property type="component" value="Unassembled WGS sequence"/>
</dbReference>
<proteinExistence type="predicted"/>
<organism evidence="1">
    <name type="scientific">Absidia glauca</name>
    <name type="common">Pin mould</name>
    <dbReference type="NCBI Taxonomy" id="4829"/>
    <lineage>
        <taxon>Eukaryota</taxon>
        <taxon>Fungi</taxon>
        <taxon>Fungi incertae sedis</taxon>
        <taxon>Mucoromycota</taxon>
        <taxon>Mucoromycotina</taxon>
        <taxon>Mucoromycetes</taxon>
        <taxon>Mucorales</taxon>
        <taxon>Cunninghamellaceae</taxon>
        <taxon>Absidia</taxon>
    </lineage>
</organism>
<protein>
    <submittedName>
        <fullName evidence="1">Uncharacterized protein</fullName>
    </submittedName>
</protein>
<dbReference type="AlphaFoldDB" id="A0A168QJC3"/>
<evidence type="ECO:0000313" key="1">
    <source>
        <dbReference type="EMBL" id="SAM04858.1"/>
    </source>
</evidence>
<accession>A0A168QJC3</accession>
<dbReference type="InParanoid" id="A0A168QJC3"/>
<evidence type="ECO:0000313" key="2">
    <source>
        <dbReference type="Proteomes" id="UP000078561"/>
    </source>
</evidence>
<dbReference type="EMBL" id="LT554417">
    <property type="protein sequence ID" value="SAM04858.1"/>
    <property type="molecule type" value="Genomic_DNA"/>
</dbReference>
<reference evidence="1" key="1">
    <citation type="submission" date="2016-04" db="EMBL/GenBank/DDBJ databases">
        <authorList>
            <person name="Evans L.H."/>
            <person name="Alamgir A."/>
            <person name="Owens N."/>
            <person name="Weber N.D."/>
            <person name="Virtaneva K."/>
            <person name="Barbian K."/>
            <person name="Babar A."/>
            <person name="Rosenke K."/>
        </authorList>
    </citation>
    <scope>NUCLEOTIDE SEQUENCE [LARGE SCALE GENOMIC DNA]</scope>
    <source>
        <strain evidence="1">CBS 101.48</strain>
    </source>
</reference>
<keyword evidence="2" id="KW-1185">Reference proteome</keyword>
<name>A0A168QJC3_ABSGL</name>